<sequence length="58" mass="6597">MNELKPGTFVMMVKNEDGSFSPVGMNKEQAYIVLSFLNRLSEDEPIIVKDNEKYVQAT</sequence>
<dbReference type="EMBL" id="CYZI01000002">
    <property type="protein sequence ID" value="CUN71779.1"/>
    <property type="molecule type" value="Genomic_DNA"/>
</dbReference>
<evidence type="ECO:0000313" key="4">
    <source>
        <dbReference type="Proteomes" id="UP000524321"/>
    </source>
</evidence>
<gene>
    <name evidence="1" type="ORF">ERS852457_00702</name>
    <name evidence="2" type="ORF">HUV05_16895</name>
</gene>
<dbReference type="RefSeq" id="WP_005846934.1">
    <property type="nucleotide sequence ID" value="NZ_CP181423.1"/>
</dbReference>
<reference evidence="2 4" key="2">
    <citation type="submission" date="2020-04" db="EMBL/GenBank/DDBJ databases">
        <authorList>
            <person name="Pieper L."/>
        </authorList>
    </citation>
    <scope>NUCLEOTIDE SEQUENCE [LARGE SCALE GENOMIC DNA]</scope>
    <source>
        <strain evidence="2 4">B33</strain>
    </source>
</reference>
<reference evidence="1 3" key="1">
    <citation type="submission" date="2015-09" db="EMBL/GenBank/DDBJ databases">
        <authorList>
            <consortium name="Pathogen Informatics"/>
        </authorList>
    </citation>
    <scope>NUCLEOTIDE SEQUENCE [LARGE SCALE GENOMIC DNA]</scope>
    <source>
        <strain evidence="1 3">2789STDY5834842</strain>
    </source>
</reference>
<name>A0A173Z7X2_PHOVU</name>
<evidence type="ECO:0000313" key="2">
    <source>
        <dbReference type="EMBL" id="NVB75174.1"/>
    </source>
</evidence>
<proteinExistence type="predicted"/>
<dbReference type="Proteomes" id="UP000095333">
    <property type="component" value="Unassembled WGS sequence"/>
</dbReference>
<protein>
    <submittedName>
        <fullName evidence="1">Uncharacterized protein</fullName>
    </submittedName>
</protein>
<dbReference type="EMBL" id="JABWDJ010000087">
    <property type="protein sequence ID" value="NVB75174.1"/>
    <property type="molecule type" value="Genomic_DNA"/>
</dbReference>
<evidence type="ECO:0000313" key="3">
    <source>
        <dbReference type="Proteomes" id="UP000095333"/>
    </source>
</evidence>
<dbReference type="AlphaFoldDB" id="A0A173Z7X2"/>
<accession>A0A173Z7X2</accession>
<dbReference type="Proteomes" id="UP000524321">
    <property type="component" value="Unassembled WGS sequence"/>
</dbReference>
<organism evidence="1 3">
    <name type="scientific">Phocaeicola vulgatus</name>
    <name type="common">Bacteroides vulgatus</name>
    <dbReference type="NCBI Taxonomy" id="821"/>
    <lineage>
        <taxon>Bacteria</taxon>
        <taxon>Pseudomonadati</taxon>
        <taxon>Bacteroidota</taxon>
        <taxon>Bacteroidia</taxon>
        <taxon>Bacteroidales</taxon>
        <taxon>Bacteroidaceae</taxon>
        <taxon>Phocaeicola</taxon>
    </lineage>
</organism>
<reference evidence="2 4" key="3">
    <citation type="submission" date="2020-07" db="EMBL/GenBank/DDBJ databases">
        <title>Bacterial metabolism rescues the inhibition of intestinal drug absorption by food and drug additives.</title>
        <authorList>
            <person name="Zou L."/>
            <person name="Spanogiannopoulos P."/>
            <person name="Chien H.-C."/>
            <person name="Pieper L.M."/>
            <person name="Cai W."/>
            <person name="Khuri N."/>
            <person name="Pottel J."/>
            <person name="Vora B."/>
            <person name="Ni Z."/>
            <person name="Tsakalozou E."/>
            <person name="Zhang W."/>
            <person name="Shoichet B.K."/>
            <person name="Giacomini K.M."/>
            <person name="Turnbaugh P.J."/>
        </authorList>
    </citation>
    <scope>NUCLEOTIDE SEQUENCE [LARGE SCALE GENOMIC DNA]</scope>
    <source>
        <strain evidence="2 4">B33</strain>
    </source>
</reference>
<evidence type="ECO:0000313" key="1">
    <source>
        <dbReference type="EMBL" id="CUN71779.1"/>
    </source>
</evidence>